<comment type="caution">
    <text evidence="2">The sequence shown here is derived from an EMBL/GenBank/DDBJ whole genome shotgun (WGS) entry which is preliminary data.</text>
</comment>
<feature type="region of interest" description="Disordered" evidence="1">
    <location>
        <begin position="104"/>
        <end position="148"/>
    </location>
</feature>
<dbReference type="EMBL" id="BKCJ010003519">
    <property type="protein sequence ID" value="GEU55578.1"/>
    <property type="molecule type" value="Genomic_DNA"/>
</dbReference>
<proteinExistence type="predicted"/>
<sequence>MRFILMKIIETIDNIGEVVQSVESIAGNVVDVEQIQHVELGSRSSVGMVVDFVKLNHNVGGGSDVMSGDDAQRVWIFKEGILAMDVGGDAERVLFVVEDDLVSGEGETDENVKGKQEKDKIGTKPNKNGSRGKARQCRRPITVKNAKK</sequence>
<feature type="compositionally biased region" description="Basic and acidic residues" evidence="1">
    <location>
        <begin position="110"/>
        <end position="122"/>
    </location>
</feature>
<accession>A0A6L2L1K9</accession>
<dbReference type="AlphaFoldDB" id="A0A6L2L1K9"/>
<protein>
    <submittedName>
        <fullName evidence="2">Uncharacterized protein</fullName>
    </submittedName>
</protein>
<organism evidence="2">
    <name type="scientific">Tanacetum cinerariifolium</name>
    <name type="common">Dalmatian daisy</name>
    <name type="synonym">Chrysanthemum cinerariifolium</name>
    <dbReference type="NCBI Taxonomy" id="118510"/>
    <lineage>
        <taxon>Eukaryota</taxon>
        <taxon>Viridiplantae</taxon>
        <taxon>Streptophyta</taxon>
        <taxon>Embryophyta</taxon>
        <taxon>Tracheophyta</taxon>
        <taxon>Spermatophyta</taxon>
        <taxon>Magnoliopsida</taxon>
        <taxon>eudicotyledons</taxon>
        <taxon>Gunneridae</taxon>
        <taxon>Pentapetalae</taxon>
        <taxon>asterids</taxon>
        <taxon>campanulids</taxon>
        <taxon>Asterales</taxon>
        <taxon>Asteraceae</taxon>
        <taxon>Asteroideae</taxon>
        <taxon>Anthemideae</taxon>
        <taxon>Anthemidinae</taxon>
        <taxon>Tanacetum</taxon>
    </lineage>
</organism>
<evidence type="ECO:0000256" key="1">
    <source>
        <dbReference type="SAM" id="MobiDB-lite"/>
    </source>
</evidence>
<name>A0A6L2L1K9_TANCI</name>
<evidence type="ECO:0000313" key="2">
    <source>
        <dbReference type="EMBL" id="GEU55578.1"/>
    </source>
</evidence>
<reference evidence="2" key="1">
    <citation type="journal article" date="2019" name="Sci. Rep.">
        <title>Draft genome of Tanacetum cinerariifolium, the natural source of mosquito coil.</title>
        <authorList>
            <person name="Yamashiro T."/>
            <person name="Shiraishi A."/>
            <person name="Satake H."/>
            <person name="Nakayama K."/>
        </authorList>
    </citation>
    <scope>NUCLEOTIDE SEQUENCE</scope>
</reference>
<gene>
    <name evidence="2" type="ORF">Tci_027556</name>
</gene>